<evidence type="ECO:0000313" key="5">
    <source>
        <dbReference type="EMBL" id="XAG62755.1"/>
    </source>
</evidence>
<gene>
    <name evidence="5" type="ORF">MRL64_17690</name>
</gene>
<evidence type="ECO:0000256" key="3">
    <source>
        <dbReference type="SAM" id="SignalP"/>
    </source>
</evidence>
<evidence type="ECO:0000256" key="1">
    <source>
        <dbReference type="ARBA" id="ARBA00007664"/>
    </source>
</evidence>
<dbReference type="GO" id="GO:0006508">
    <property type="term" value="P:proteolysis"/>
    <property type="evidence" value="ECO:0007669"/>
    <property type="project" value="UniProtKB-KW"/>
</dbReference>
<protein>
    <submittedName>
        <fullName evidence="5">Serine protease</fullName>
    </submittedName>
</protein>
<dbReference type="PANTHER" id="PTHR24276">
    <property type="entry name" value="POLYSERASE-RELATED"/>
    <property type="match status" value="1"/>
</dbReference>
<dbReference type="GO" id="GO:0004252">
    <property type="term" value="F:serine-type endopeptidase activity"/>
    <property type="evidence" value="ECO:0007669"/>
    <property type="project" value="InterPro"/>
</dbReference>
<name>A0AAU6TM15_UNCXX</name>
<dbReference type="AlphaFoldDB" id="A0AAU6TM15"/>
<dbReference type="EMBL" id="CP095343">
    <property type="protein sequence ID" value="XAG62755.1"/>
    <property type="molecule type" value="Genomic_DNA"/>
</dbReference>
<dbReference type="CDD" id="cd00190">
    <property type="entry name" value="Tryp_SPc"/>
    <property type="match status" value="1"/>
</dbReference>
<keyword evidence="3" id="KW-0732">Signal</keyword>
<feature type="domain" description="Peptidase S1" evidence="4">
    <location>
        <begin position="36"/>
        <end position="220"/>
    </location>
</feature>
<dbReference type="InterPro" id="IPR050430">
    <property type="entry name" value="Peptidase_S1"/>
</dbReference>
<dbReference type="PROSITE" id="PS50240">
    <property type="entry name" value="TRYPSIN_DOM"/>
    <property type="match status" value="1"/>
</dbReference>
<dbReference type="SMART" id="SM00020">
    <property type="entry name" value="Tryp_SPc"/>
    <property type="match status" value="1"/>
</dbReference>
<dbReference type="Pfam" id="PF00089">
    <property type="entry name" value="Trypsin"/>
    <property type="match status" value="1"/>
</dbReference>
<dbReference type="FunFam" id="2.40.10.10:FF:000068">
    <property type="entry name" value="transmembrane protease serine 2"/>
    <property type="match status" value="1"/>
</dbReference>
<dbReference type="PRINTS" id="PR00722">
    <property type="entry name" value="CHYMOTRYPSIN"/>
</dbReference>
<comment type="similarity">
    <text evidence="1">Belongs to the peptidase S1 family.</text>
</comment>
<evidence type="ECO:0000256" key="2">
    <source>
        <dbReference type="ARBA" id="ARBA00023157"/>
    </source>
</evidence>
<keyword evidence="5" id="KW-0378">Hydrolase</keyword>
<dbReference type="Gene3D" id="2.40.10.10">
    <property type="entry name" value="Trypsin-like serine proteases"/>
    <property type="match status" value="1"/>
</dbReference>
<dbReference type="InterPro" id="IPR009003">
    <property type="entry name" value="Peptidase_S1_PA"/>
</dbReference>
<organism evidence="5">
    <name type="scientific">bacterium 19MO02SH05</name>
    <dbReference type="NCBI Taxonomy" id="2920696"/>
    <lineage>
        <taxon>Bacteria</taxon>
    </lineage>
</organism>
<keyword evidence="5" id="KW-0645">Protease</keyword>
<dbReference type="InterPro" id="IPR043504">
    <property type="entry name" value="Peptidase_S1_PA_chymotrypsin"/>
</dbReference>
<dbReference type="PANTHER" id="PTHR24276:SF98">
    <property type="entry name" value="FI18310P1-RELATED"/>
    <property type="match status" value="1"/>
</dbReference>
<dbReference type="InterPro" id="IPR001254">
    <property type="entry name" value="Trypsin_dom"/>
</dbReference>
<proteinExistence type="inferred from homology"/>
<accession>A0AAU6TM15</accession>
<feature type="chain" id="PRO_5043671938" evidence="3">
    <location>
        <begin position="21"/>
        <end position="220"/>
    </location>
</feature>
<dbReference type="InterPro" id="IPR001314">
    <property type="entry name" value="Peptidase_S1A"/>
</dbReference>
<dbReference type="InterPro" id="IPR018114">
    <property type="entry name" value="TRYPSIN_HIS"/>
</dbReference>
<sequence>MRKMIYLWILSTALPFHVNAETASRYDRFDELSLRIIGGEKSSENDWPFMTALVKNNAVNTYKGQFCGASYIGQGFVLTAAHCIDNKRSHDFHVHIGIYDLSKSSTQGQVAQVRAIYIHPAYNRITYANDIALIELTSQPNLVTVELATEYKNIEMPIDTDLTALGWGEQSPDKKGIFPNVLYQVNCKRSPRYLDLPCLKKHVQFIDQKRSGTVSSQRLT</sequence>
<feature type="signal peptide" evidence="3">
    <location>
        <begin position="1"/>
        <end position="20"/>
    </location>
</feature>
<dbReference type="PROSITE" id="PS00134">
    <property type="entry name" value="TRYPSIN_HIS"/>
    <property type="match status" value="1"/>
</dbReference>
<dbReference type="SUPFAM" id="SSF50494">
    <property type="entry name" value="Trypsin-like serine proteases"/>
    <property type="match status" value="1"/>
</dbReference>
<reference evidence="5" key="1">
    <citation type="submission" date="2022-03" db="EMBL/GenBank/DDBJ databases">
        <title>Sea Food Isolates.</title>
        <authorList>
            <person name="Li c."/>
        </authorList>
    </citation>
    <scope>NUCLEOTIDE SEQUENCE</scope>
    <source>
        <strain evidence="5">19MO02SH05</strain>
    </source>
</reference>
<evidence type="ECO:0000259" key="4">
    <source>
        <dbReference type="PROSITE" id="PS50240"/>
    </source>
</evidence>
<keyword evidence="2" id="KW-1015">Disulfide bond</keyword>